<dbReference type="InterPro" id="IPR011761">
    <property type="entry name" value="ATP-grasp"/>
</dbReference>
<evidence type="ECO:0000256" key="3">
    <source>
        <dbReference type="ARBA" id="ARBA00022840"/>
    </source>
</evidence>
<protein>
    <submittedName>
        <fullName evidence="6">ATPase</fullName>
    </submittedName>
</protein>
<gene>
    <name evidence="6" type="ORF">C5O19_14695</name>
</gene>
<evidence type="ECO:0000256" key="1">
    <source>
        <dbReference type="ARBA" id="ARBA00022598"/>
    </source>
</evidence>
<dbReference type="Gene3D" id="3.30.470.20">
    <property type="entry name" value="ATP-grasp fold, B domain"/>
    <property type="match status" value="1"/>
</dbReference>
<evidence type="ECO:0000259" key="5">
    <source>
        <dbReference type="PROSITE" id="PS50975"/>
    </source>
</evidence>
<dbReference type="SUPFAM" id="SSF56059">
    <property type="entry name" value="Glutathione synthetase ATP-binding domain-like"/>
    <property type="match status" value="1"/>
</dbReference>
<keyword evidence="1" id="KW-0436">Ligase</keyword>
<organism evidence="6 7">
    <name type="scientific">Siphonobacter curvatus</name>
    <dbReference type="NCBI Taxonomy" id="2094562"/>
    <lineage>
        <taxon>Bacteria</taxon>
        <taxon>Pseudomonadati</taxon>
        <taxon>Bacteroidota</taxon>
        <taxon>Cytophagia</taxon>
        <taxon>Cytophagales</taxon>
        <taxon>Cytophagaceae</taxon>
        <taxon>Siphonobacter</taxon>
    </lineage>
</organism>
<accession>A0A2S7IT54</accession>
<dbReference type="AlphaFoldDB" id="A0A2S7IT54"/>
<dbReference type="GO" id="GO:0008716">
    <property type="term" value="F:D-alanine-D-alanine ligase activity"/>
    <property type="evidence" value="ECO:0007669"/>
    <property type="project" value="InterPro"/>
</dbReference>
<name>A0A2S7IT54_9BACT</name>
<feature type="domain" description="ATP-grasp" evidence="5">
    <location>
        <begin position="119"/>
        <end position="313"/>
    </location>
</feature>
<dbReference type="RefSeq" id="WP_104713485.1">
    <property type="nucleotide sequence ID" value="NZ_PTRA01000001.1"/>
</dbReference>
<dbReference type="PANTHER" id="PTHR43585:SF2">
    <property type="entry name" value="ATP-GRASP ENZYME FSQD"/>
    <property type="match status" value="1"/>
</dbReference>
<dbReference type="Gene3D" id="3.40.50.20">
    <property type="match status" value="1"/>
</dbReference>
<dbReference type="Pfam" id="PF07478">
    <property type="entry name" value="Dala_Dala_lig_C"/>
    <property type="match status" value="1"/>
</dbReference>
<dbReference type="InterPro" id="IPR013815">
    <property type="entry name" value="ATP_grasp_subdomain_1"/>
</dbReference>
<dbReference type="InterPro" id="IPR011095">
    <property type="entry name" value="Dala_Dala_lig_C"/>
</dbReference>
<keyword evidence="3 4" id="KW-0067">ATP-binding</keyword>
<reference evidence="7" key="1">
    <citation type="submission" date="2018-02" db="EMBL/GenBank/DDBJ databases">
        <title>Genome sequencing of Solimonas sp. HR-BB.</title>
        <authorList>
            <person name="Lee Y."/>
            <person name="Jeon C.O."/>
        </authorList>
    </citation>
    <scope>NUCLEOTIDE SEQUENCE [LARGE SCALE GENOMIC DNA]</scope>
    <source>
        <strain evidence="7">HR-U</strain>
    </source>
</reference>
<keyword evidence="7" id="KW-1185">Reference proteome</keyword>
<sequence length="402" mass="45690">MPFSFLCIATYFKGNEFLKSCKEAGNTVYLLTEKKLEHKPWLRSHIDELFFVETPDHGVLDLNDTAKGLAYALRSRKIDRIVALDDFDVEKGAFFRETFRLPGMGQTVARYFRDKLAMRMKAAEAGLRVPAFSALFNDAEVNAFADSVTFPVVIKPRGEASTAGIRKVWNKDELWQVIHSLGDRRHEFLVEEFKPGHVYHVDALTYKGKVQFNWVSQYLSTPMEVAHGGGVFRSVTTPFGSAEEKALRAFNEKLLTAFGLEYSASHSEFIQCHEDGEFYFLETASRVGGAHLAEMVEAASGINLWREWARIETATAAGTTYELPELKPTYSGIIISLAREQWPDMNGYLAPEIWWRMQEEYHIGLIVQSENHDRVLELLDEYTTKIYAEVHASAPVRDTPSH</sequence>
<evidence type="ECO:0000313" key="7">
    <source>
        <dbReference type="Proteomes" id="UP000239590"/>
    </source>
</evidence>
<dbReference type="GO" id="GO:0046872">
    <property type="term" value="F:metal ion binding"/>
    <property type="evidence" value="ECO:0007669"/>
    <property type="project" value="InterPro"/>
</dbReference>
<proteinExistence type="predicted"/>
<keyword evidence="2 4" id="KW-0547">Nucleotide-binding</keyword>
<evidence type="ECO:0000256" key="4">
    <source>
        <dbReference type="PROSITE-ProRule" id="PRU00409"/>
    </source>
</evidence>
<dbReference type="PROSITE" id="PS50975">
    <property type="entry name" value="ATP_GRASP"/>
    <property type="match status" value="1"/>
</dbReference>
<dbReference type="Proteomes" id="UP000239590">
    <property type="component" value="Unassembled WGS sequence"/>
</dbReference>
<evidence type="ECO:0000256" key="2">
    <source>
        <dbReference type="ARBA" id="ARBA00022741"/>
    </source>
</evidence>
<dbReference type="GO" id="GO:0005524">
    <property type="term" value="F:ATP binding"/>
    <property type="evidence" value="ECO:0007669"/>
    <property type="project" value="UniProtKB-UniRule"/>
</dbReference>
<dbReference type="PANTHER" id="PTHR43585">
    <property type="entry name" value="FUMIPYRROLE BIOSYNTHESIS PROTEIN C"/>
    <property type="match status" value="1"/>
</dbReference>
<dbReference type="Gene3D" id="3.30.1490.20">
    <property type="entry name" value="ATP-grasp fold, A domain"/>
    <property type="match status" value="1"/>
</dbReference>
<dbReference type="InterPro" id="IPR052032">
    <property type="entry name" value="ATP-dep_AA_Ligase"/>
</dbReference>
<comment type="caution">
    <text evidence="6">The sequence shown here is derived from an EMBL/GenBank/DDBJ whole genome shotgun (WGS) entry which is preliminary data.</text>
</comment>
<dbReference type="OrthoDB" id="1195727at2"/>
<evidence type="ECO:0000313" key="6">
    <source>
        <dbReference type="EMBL" id="PQA60808.1"/>
    </source>
</evidence>
<dbReference type="EMBL" id="PTRA01000001">
    <property type="protein sequence ID" value="PQA60808.1"/>
    <property type="molecule type" value="Genomic_DNA"/>
</dbReference>